<dbReference type="InterPro" id="IPR001940">
    <property type="entry name" value="Peptidase_S1C"/>
</dbReference>
<dbReference type="SUPFAM" id="SSF50494">
    <property type="entry name" value="Trypsin-like serine proteases"/>
    <property type="match status" value="1"/>
</dbReference>
<dbReference type="InterPro" id="IPR002477">
    <property type="entry name" value="Peptidoglycan-bd-like"/>
</dbReference>
<dbReference type="EMBL" id="LVVY01000129">
    <property type="protein sequence ID" value="OAM73879.1"/>
    <property type="molecule type" value="Genomic_DNA"/>
</dbReference>
<dbReference type="Pfam" id="PF01471">
    <property type="entry name" value="PG_binding_1"/>
    <property type="match status" value="1"/>
</dbReference>
<sequence>MLSLHYTIKAALTCAFIALFVPAAHADFASSQRWFNGMAEEDRSLLQSQLILLGHYEALADSAFGNFTYRAIQEFQNSIGDAPTGVLTPRQKGLLEDAASGLYHDLGFDIVEDARGMMAMLLPKSLLSSVSETRRGTAYTSADGSIRLETIRKPFAEESYESLYQTLSSTSAGRSINYQVLNADKFVVSGTRAGKLFYILINRTPGESAGFSVEWERSRNELGAMVATFMASYSYPLAYAPPGDGSVSSTDVPNTAPEPEATPPDTRRSSGTGFFVAERGVLVTNHHVIDGCSAIDVVGYGPARVVTSDKVVDLAVLQLQAAKTHAVAEIRAEPAQLGESVVALGFPLADILNSSLNVGTGIVSSDTGFFGAETRFTTNVGIQPGNSGGPILDEYGRILGVAVSKIDDEALLAAMGTTAPNVGFAIKGEVLAEYLSLFRLPAPSPAPDEPLNVRELAEKGRNFTVQVMCNAEQATGVAPVADRGATISVSSPQLPDGYRWAVFASARDIGNLPNLSSVLAPHSTRVVLSENGNYGLVAGPFTEETAERLLAEWKRNPLVPSDAYLSSGRRFIGFVGGL</sequence>
<feature type="signal peptide" evidence="2">
    <location>
        <begin position="1"/>
        <end position="26"/>
    </location>
</feature>
<accession>A0A178HMS5</accession>
<feature type="chain" id="PRO_5008088120" description="Peptidoglycan binding-like domain-containing protein" evidence="2">
    <location>
        <begin position="27"/>
        <end position="578"/>
    </location>
</feature>
<dbReference type="Gene3D" id="2.40.10.120">
    <property type="match status" value="1"/>
</dbReference>
<protein>
    <recommendedName>
        <fullName evidence="3">Peptidoglycan binding-like domain-containing protein</fullName>
    </recommendedName>
</protein>
<evidence type="ECO:0000259" key="3">
    <source>
        <dbReference type="Pfam" id="PF01471"/>
    </source>
</evidence>
<dbReference type="OrthoDB" id="200022at2"/>
<evidence type="ECO:0000313" key="5">
    <source>
        <dbReference type="Proteomes" id="UP000078389"/>
    </source>
</evidence>
<feature type="region of interest" description="Disordered" evidence="1">
    <location>
        <begin position="244"/>
        <end position="270"/>
    </location>
</feature>
<name>A0A178HMS5_9HYPH</name>
<dbReference type="AlphaFoldDB" id="A0A178HMS5"/>
<evidence type="ECO:0000256" key="2">
    <source>
        <dbReference type="SAM" id="SignalP"/>
    </source>
</evidence>
<reference evidence="4 5" key="1">
    <citation type="submission" date="2016-03" db="EMBL/GenBank/DDBJ databases">
        <title>Genome sequencing of Devosia sp. S37.</title>
        <authorList>
            <person name="Mohd Nor M."/>
        </authorList>
    </citation>
    <scope>NUCLEOTIDE SEQUENCE [LARGE SCALE GENOMIC DNA]</scope>
    <source>
        <strain evidence="4 5">S37</strain>
    </source>
</reference>
<dbReference type="Pfam" id="PF13365">
    <property type="entry name" value="Trypsin_2"/>
    <property type="match status" value="1"/>
</dbReference>
<gene>
    <name evidence="4" type="ORF">A3840_17100</name>
</gene>
<dbReference type="Gene3D" id="1.10.101.10">
    <property type="entry name" value="PGBD-like superfamily/PGBD"/>
    <property type="match status" value="1"/>
</dbReference>
<dbReference type="InterPro" id="IPR009003">
    <property type="entry name" value="Peptidase_S1_PA"/>
</dbReference>
<proteinExistence type="predicted"/>
<evidence type="ECO:0000256" key="1">
    <source>
        <dbReference type="SAM" id="MobiDB-lite"/>
    </source>
</evidence>
<dbReference type="InterPro" id="IPR036366">
    <property type="entry name" value="PGBDSf"/>
</dbReference>
<keyword evidence="2" id="KW-0732">Signal</keyword>
<dbReference type="STRING" id="1770058.A3840_17100"/>
<feature type="domain" description="Peptidoglycan binding-like" evidence="3">
    <location>
        <begin position="41"/>
        <end position="91"/>
    </location>
</feature>
<dbReference type="GO" id="GO:0006508">
    <property type="term" value="P:proteolysis"/>
    <property type="evidence" value="ECO:0007669"/>
    <property type="project" value="InterPro"/>
</dbReference>
<keyword evidence="5" id="KW-1185">Reference proteome</keyword>
<dbReference type="PANTHER" id="PTHR43019:SF23">
    <property type="entry name" value="PROTEASE DO-LIKE 5, CHLOROPLASTIC"/>
    <property type="match status" value="1"/>
</dbReference>
<evidence type="ECO:0000313" key="4">
    <source>
        <dbReference type="EMBL" id="OAM73879.1"/>
    </source>
</evidence>
<dbReference type="PANTHER" id="PTHR43019">
    <property type="entry name" value="SERINE ENDOPROTEASE DEGS"/>
    <property type="match status" value="1"/>
</dbReference>
<comment type="caution">
    <text evidence="4">The sequence shown here is derived from an EMBL/GenBank/DDBJ whole genome shotgun (WGS) entry which is preliminary data.</text>
</comment>
<dbReference type="GO" id="GO:0004252">
    <property type="term" value="F:serine-type endopeptidase activity"/>
    <property type="evidence" value="ECO:0007669"/>
    <property type="project" value="InterPro"/>
</dbReference>
<dbReference type="SUPFAM" id="SSF47090">
    <property type="entry name" value="PGBD-like"/>
    <property type="match status" value="1"/>
</dbReference>
<dbReference type="InterPro" id="IPR036365">
    <property type="entry name" value="PGBD-like_sf"/>
</dbReference>
<dbReference type="PRINTS" id="PR00834">
    <property type="entry name" value="PROTEASES2C"/>
</dbReference>
<dbReference type="Proteomes" id="UP000078389">
    <property type="component" value="Unassembled WGS sequence"/>
</dbReference>
<dbReference type="RefSeq" id="WP_067459749.1">
    <property type="nucleotide sequence ID" value="NZ_LVVY01000129.1"/>
</dbReference>
<organism evidence="4 5">
    <name type="scientific">Devosia elaeis</name>
    <dbReference type="NCBI Taxonomy" id="1770058"/>
    <lineage>
        <taxon>Bacteria</taxon>
        <taxon>Pseudomonadati</taxon>
        <taxon>Pseudomonadota</taxon>
        <taxon>Alphaproteobacteria</taxon>
        <taxon>Hyphomicrobiales</taxon>
        <taxon>Devosiaceae</taxon>
        <taxon>Devosia</taxon>
    </lineage>
</organism>